<reference evidence="9" key="1">
    <citation type="submission" date="2023-08" db="EMBL/GenBank/DDBJ databases">
        <title>Dental plaque isolates bound by oral lectin ZG16B.</title>
        <authorList>
            <person name="Ghosh S."/>
        </authorList>
    </citation>
    <scope>NUCLEOTIDE SEQUENCE</scope>
    <source>
        <strain evidence="9">DP3_5B</strain>
    </source>
</reference>
<dbReference type="InterPro" id="IPR020846">
    <property type="entry name" value="MFS_dom"/>
</dbReference>
<comment type="subcellular location">
    <subcellularLocation>
        <location evidence="1">Cell membrane</location>
        <topology evidence="1">Multi-pass membrane protein</topology>
    </subcellularLocation>
</comment>
<name>A0AAW6B5H7_9BACL</name>
<evidence type="ECO:0000256" key="1">
    <source>
        <dbReference type="ARBA" id="ARBA00004651"/>
    </source>
</evidence>
<dbReference type="InterPro" id="IPR011701">
    <property type="entry name" value="MFS"/>
</dbReference>
<feature type="transmembrane region" description="Helical" evidence="7">
    <location>
        <begin position="310"/>
        <end position="331"/>
    </location>
</feature>
<organism evidence="9 10">
    <name type="scientific">Gemella haemolysans</name>
    <dbReference type="NCBI Taxonomy" id="1379"/>
    <lineage>
        <taxon>Bacteria</taxon>
        <taxon>Bacillati</taxon>
        <taxon>Bacillota</taxon>
        <taxon>Bacilli</taxon>
        <taxon>Bacillales</taxon>
        <taxon>Gemellaceae</taxon>
        <taxon>Gemella</taxon>
    </lineage>
</organism>
<gene>
    <name evidence="9" type="ORF">PNO30_06365</name>
</gene>
<comment type="caution">
    <text evidence="9">The sequence shown here is derived from an EMBL/GenBank/DDBJ whole genome shotgun (WGS) entry which is preliminary data.</text>
</comment>
<feature type="transmembrane region" description="Helical" evidence="7">
    <location>
        <begin position="142"/>
        <end position="165"/>
    </location>
</feature>
<dbReference type="Proteomes" id="UP001212217">
    <property type="component" value="Unassembled WGS sequence"/>
</dbReference>
<evidence type="ECO:0000256" key="5">
    <source>
        <dbReference type="ARBA" id="ARBA00022989"/>
    </source>
</evidence>
<keyword evidence="3" id="KW-1003">Cell membrane</keyword>
<feature type="transmembrane region" description="Helical" evidence="7">
    <location>
        <begin position="240"/>
        <end position="259"/>
    </location>
</feature>
<dbReference type="InterPro" id="IPR050171">
    <property type="entry name" value="MFS_Transporters"/>
</dbReference>
<evidence type="ECO:0000256" key="7">
    <source>
        <dbReference type="SAM" id="Phobius"/>
    </source>
</evidence>
<dbReference type="GO" id="GO:0005886">
    <property type="term" value="C:plasma membrane"/>
    <property type="evidence" value="ECO:0007669"/>
    <property type="project" value="UniProtKB-SubCell"/>
</dbReference>
<keyword evidence="5 7" id="KW-1133">Transmembrane helix</keyword>
<feature type="domain" description="Major facilitator superfamily (MFS) profile" evidence="8">
    <location>
        <begin position="15"/>
        <end position="427"/>
    </location>
</feature>
<dbReference type="Gene3D" id="1.20.1250.20">
    <property type="entry name" value="MFS general substrate transporter like domains"/>
    <property type="match status" value="2"/>
</dbReference>
<dbReference type="PROSITE" id="PS50850">
    <property type="entry name" value="MFS"/>
    <property type="match status" value="1"/>
</dbReference>
<proteinExistence type="predicted"/>
<dbReference type="GO" id="GO:0022857">
    <property type="term" value="F:transmembrane transporter activity"/>
    <property type="evidence" value="ECO:0007669"/>
    <property type="project" value="InterPro"/>
</dbReference>
<feature type="transmembrane region" description="Helical" evidence="7">
    <location>
        <begin position="279"/>
        <end position="298"/>
    </location>
</feature>
<feature type="transmembrane region" description="Helical" evidence="7">
    <location>
        <begin position="58"/>
        <end position="79"/>
    </location>
</feature>
<feature type="transmembrane region" description="Helical" evidence="7">
    <location>
        <begin position="403"/>
        <end position="421"/>
    </location>
</feature>
<keyword evidence="2" id="KW-0813">Transport</keyword>
<evidence type="ECO:0000256" key="6">
    <source>
        <dbReference type="ARBA" id="ARBA00023136"/>
    </source>
</evidence>
<feature type="transmembrane region" description="Helical" evidence="7">
    <location>
        <begin position="12"/>
        <end position="33"/>
    </location>
</feature>
<dbReference type="EMBL" id="JAQMFS010000075">
    <property type="protein sequence ID" value="MDB6186393.1"/>
    <property type="molecule type" value="Genomic_DNA"/>
</dbReference>
<evidence type="ECO:0000313" key="9">
    <source>
        <dbReference type="EMBL" id="MDB6186393.1"/>
    </source>
</evidence>
<dbReference type="AlphaFoldDB" id="A0AAW6B5H7"/>
<dbReference type="PANTHER" id="PTHR23517:SF3">
    <property type="entry name" value="INTEGRAL MEMBRANE TRANSPORT PROTEIN"/>
    <property type="match status" value="1"/>
</dbReference>
<dbReference type="CDD" id="cd06174">
    <property type="entry name" value="MFS"/>
    <property type="match status" value="1"/>
</dbReference>
<feature type="transmembrane region" description="Helical" evidence="7">
    <location>
        <begin position="177"/>
        <end position="194"/>
    </location>
</feature>
<dbReference type="SUPFAM" id="SSF103473">
    <property type="entry name" value="MFS general substrate transporter"/>
    <property type="match status" value="1"/>
</dbReference>
<feature type="transmembrane region" description="Helical" evidence="7">
    <location>
        <begin position="337"/>
        <end position="356"/>
    </location>
</feature>
<keyword evidence="4 7" id="KW-0812">Transmembrane</keyword>
<feature type="transmembrane region" description="Helical" evidence="7">
    <location>
        <begin position="368"/>
        <end position="391"/>
    </location>
</feature>
<sequence>MQTISNSPTRKQGIIMFSILITAYVVFATNWVAGSTLSKQITDYYFNGEKVSPIISEVVNYTITISRIVANLLAAFILIKLHPKKAALIALFCLCFSFFAIFTHSYWLYTISRMIMGFGGSMIIVFINSFVAKFIPNDKKIITSTIITASYNIGAALVAILFLLFKKYFIVDWRYTMIGFSIFSIILLVLWLLISRDFEPTITWKHPNHFVYESLMRSKEAIHQVEEKKYTYADGFKDKFIYVFSLGFGGFLFLYVMPLVSLPRVIAEHANNTHFKPEVMILTVTIGGLFGTLFSLLVTRRLDFRRKPFLMIHGVLMIGFMAIGLLCVSSSAIISYLMFALSGFFMYSQYPIYLNIPYELPKMNSQRLTIMFGIFWAFGYAIYTLFNFMWSIVLNHMGYKSSLIFYLLGSVIYIVFVSEFPETRPKTSNIKLKVFGINFVI</sequence>
<keyword evidence="6 7" id="KW-0472">Membrane</keyword>
<dbReference type="Pfam" id="PF07690">
    <property type="entry name" value="MFS_1"/>
    <property type="match status" value="1"/>
</dbReference>
<evidence type="ECO:0000256" key="3">
    <source>
        <dbReference type="ARBA" id="ARBA00022475"/>
    </source>
</evidence>
<evidence type="ECO:0000256" key="4">
    <source>
        <dbReference type="ARBA" id="ARBA00022692"/>
    </source>
</evidence>
<dbReference type="InterPro" id="IPR036259">
    <property type="entry name" value="MFS_trans_sf"/>
</dbReference>
<dbReference type="RefSeq" id="WP_271965399.1">
    <property type="nucleotide sequence ID" value="NZ_JAQMFS010000075.1"/>
</dbReference>
<feature type="transmembrane region" description="Helical" evidence="7">
    <location>
        <begin position="115"/>
        <end position="135"/>
    </location>
</feature>
<evidence type="ECO:0000256" key="2">
    <source>
        <dbReference type="ARBA" id="ARBA00022448"/>
    </source>
</evidence>
<protein>
    <submittedName>
        <fullName evidence="9">MFS transporter</fullName>
    </submittedName>
</protein>
<feature type="transmembrane region" description="Helical" evidence="7">
    <location>
        <begin position="86"/>
        <end position="109"/>
    </location>
</feature>
<evidence type="ECO:0000259" key="8">
    <source>
        <dbReference type="PROSITE" id="PS50850"/>
    </source>
</evidence>
<evidence type="ECO:0000313" key="10">
    <source>
        <dbReference type="Proteomes" id="UP001212217"/>
    </source>
</evidence>
<dbReference type="PANTHER" id="PTHR23517">
    <property type="entry name" value="RESISTANCE PROTEIN MDTM, PUTATIVE-RELATED-RELATED"/>
    <property type="match status" value="1"/>
</dbReference>
<accession>A0AAW6B5H7</accession>